<dbReference type="EMBL" id="JABEZW010000009">
    <property type="protein sequence ID" value="MBA0776244.1"/>
    <property type="molecule type" value="Genomic_DNA"/>
</dbReference>
<keyword evidence="2" id="KW-1185">Reference proteome</keyword>
<feature type="non-terminal residue" evidence="1">
    <location>
        <position position="58"/>
    </location>
</feature>
<gene>
    <name evidence="1" type="ORF">Gotri_011261</name>
</gene>
<protein>
    <submittedName>
        <fullName evidence="1">Uncharacterized protein</fullName>
    </submittedName>
</protein>
<accession>A0A7J9EU54</accession>
<reference evidence="1 2" key="1">
    <citation type="journal article" date="2019" name="Genome Biol. Evol.">
        <title>Insights into the evolution of the New World diploid cottons (Gossypium, subgenus Houzingenia) based on genome sequencing.</title>
        <authorList>
            <person name="Grover C.E."/>
            <person name="Arick M.A. 2nd"/>
            <person name="Thrash A."/>
            <person name="Conover J.L."/>
            <person name="Sanders W.S."/>
            <person name="Peterson D.G."/>
            <person name="Frelichowski J.E."/>
            <person name="Scheffler J.A."/>
            <person name="Scheffler B.E."/>
            <person name="Wendel J.F."/>
        </authorList>
    </citation>
    <scope>NUCLEOTIDE SEQUENCE [LARGE SCALE GENOMIC DNA]</scope>
    <source>
        <strain evidence="1">8</strain>
        <tissue evidence="1">Leaf</tissue>
    </source>
</reference>
<sequence>MIGGYLMSNLSRNLVHLRWMLKIIDFRIAGEFSLGSAVLATLYWEMCRGHHQIKPKSE</sequence>
<dbReference type="AlphaFoldDB" id="A0A7J9EU54"/>
<organism evidence="1 2">
    <name type="scientific">Gossypium trilobum</name>
    <dbReference type="NCBI Taxonomy" id="34281"/>
    <lineage>
        <taxon>Eukaryota</taxon>
        <taxon>Viridiplantae</taxon>
        <taxon>Streptophyta</taxon>
        <taxon>Embryophyta</taxon>
        <taxon>Tracheophyta</taxon>
        <taxon>Spermatophyta</taxon>
        <taxon>Magnoliopsida</taxon>
        <taxon>eudicotyledons</taxon>
        <taxon>Gunneridae</taxon>
        <taxon>Pentapetalae</taxon>
        <taxon>rosids</taxon>
        <taxon>malvids</taxon>
        <taxon>Malvales</taxon>
        <taxon>Malvaceae</taxon>
        <taxon>Malvoideae</taxon>
        <taxon>Gossypium</taxon>
    </lineage>
</organism>
<proteinExistence type="predicted"/>
<evidence type="ECO:0000313" key="1">
    <source>
        <dbReference type="EMBL" id="MBA0776244.1"/>
    </source>
</evidence>
<comment type="caution">
    <text evidence="1">The sequence shown here is derived from an EMBL/GenBank/DDBJ whole genome shotgun (WGS) entry which is preliminary data.</text>
</comment>
<dbReference type="Proteomes" id="UP000593568">
    <property type="component" value="Unassembled WGS sequence"/>
</dbReference>
<evidence type="ECO:0000313" key="2">
    <source>
        <dbReference type="Proteomes" id="UP000593568"/>
    </source>
</evidence>
<name>A0A7J9EU54_9ROSI</name>